<dbReference type="AlphaFoldDB" id="A0A172TSU1"/>
<evidence type="ECO:0000313" key="2">
    <source>
        <dbReference type="Proteomes" id="UP000077177"/>
    </source>
</evidence>
<protein>
    <submittedName>
        <fullName evidence="1">Uncharacterized protein</fullName>
    </submittedName>
</protein>
<dbReference type="Proteomes" id="UP000077177">
    <property type="component" value="Chromosome"/>
</dbReference>
<organism evidence="1 2">
    <name type="scientific">Flavisolibacter tropicus</name>
    <dbReference type="NCBI Taxonomy" id="1492898"/>
    <lineage>
        <taxon>Bacteria</taxon>
        <taxon>Pseudomonadati</taxon>
        <taxon>Bacteroidota</taxon>
        <taxon>Chitinophagia</taxon>
        <taxon>Chitinophagales</taxon>
        <taxon>Chitinophagaceae</taxon>
        <taxon>Flavisolibacter</taxon>
    </lineage>
</organism>
<dbReference type="EMBL" id="CP011390">
    <property type="protein sequence ID" value="ANE49833.1"/>
    <property type="molecule type" value="Genomic_DNA"/>
</dbReference>
<evidence type="ECO:0000313" key="1">
    <source>
        <dbReference type="EMBL" id="ANE49833.1"/>
    </source>
</evidence>
<reference evidence="1 2" key="2">
    <citation type="journal article" date="2016" name="Int. J. Syst. Evol. Microbiol.">
        <title>Flavisolibacter tropicus sp. nov., isolated from tropical soil.</title>
        <authorList>
            <person name="Lee J.J."/>
            <person name="Kang M.S."/>
            <person name="Kim G.S."/>
            <person name="Lee C.S."/>
            <person name="Lim S."/>
            <person name="Lee J."/>
            <person name="Roh S.H."/>
            <person name="Kang H."/>
            <person name="Ha J.M."/>
            <person name="Bae S."/>
            <person name="Jung H.Y."/>
            <person name="Kim M.K."/>
        </authorList>
    </citation>
    <scope>NUCLEOTIDE SEQUENCE [LARGE SCALE GENOMIC DNA]</scope>
    <source>
        <strain evidence="1 2">LCS9</strain>
    </source>
</reference>
<keyword evidence="2" id="KW-1185">Reference proteome</keyword>
<name>A0A172TSU1_9BACT</name>
<sequence>MARQAGPLFFTGTIDDITFYKMEGQYLARKKSSLNRKQFRTDPRFARSRQSAEKFGEASKLASTIYWQLPKEQRGKGVVNKLTAQVGQLLKEGKKVEEIIQYFIIHDQNPITLTSIRFQSKEAPQKQEHVSAWKVTPNGNLIGPKPLKILSTMTKNIFPTSATLNSYLVPLLE</sequence>
<reference evidence="2" key="1">
    <citation type="submission" date="2015-01" db="EMBL/GenBank/DDBJ databases">
        <title>Flavisolibacter sp./LCS9/ whole genome sequencing.</title>
        <authorList>
            <person name="Kim M.K."/>
            <person name="Srinivasan S."/>
            <person name="Lee J.-J."/>
        </authorList>
    </citation>
    <scope>NUCLEOTIDE SEQUENCE [LARGE SCALE GENOMIC DNA]</scope>
    <source>
        <strain evidence="2">LCS9</strain>
    </source>
</reference>
<proteinExistence type="predicted"/>
<dbReference type="STRING" id="1492898.SY85_04335"/>
<dbReference type="KEGG" id="fla:SY85_04335"/>
<accession>A0A172TSU1</accession>
<dbReference type="RefSeq" id="WP_066401973.1">
    <property type="nucleotide sequence ID" value="NZ_CP011390.1"/>
</dbReference>
<gene>
    <name evidence="1" type="ORF">SY85_04335</name>
</gene>
<dbReference type="OrthoDB" id="672632at2"/>